<dbReference type="Proteomes" id="UP001596337">
    <property type="component" value="Unassembled WGS sequence"/>
</dbReference>
<evidence type="ECO:0000313" key="2">
    <source>
        <dbReference type="Proteomes" id="UP001596337"/>
    </source>
</evidence>
<sequence>MITLYDTTIATVGELVAALEHYDPATPVRLATQPGYPLENLLARVACTPDDAEYEGPTRTGPPVVWLGAGEQVGYLPALAANALGWS</sequence>
<evidence type="ECO:0000313" key="1">
    <source>
        <dbReference type="EMBL" id="MFC6867230.1"/>
    </source>
</evidence>
<comment type="caution">
    <text evidence="1">The sequence shown here is derived from an EMBL/GenBank/DDBJ whole genome shotgun (WGS) entry which is preliminary data.</text>
</comment>
<name>A0ABW2BY02_9PSEU</name>
<accession>A0ABW2BY02</accession>
<proteinExistence type="predicted"/>
<dbReference type="RefSeq" id="WP_157617169.1">
    <property type="nucleotide sequence ID" value="NZ_BAABLA010000022.1"/>
</dbReference>
<dbReference type="EMBL" id="JBHSXX010000001">
    <property type="protein sequence ID" value="MFC6867230.1"/>
    <property type="molecule type" value="Genomic_DNA"/>
</dbReference>
<reference evidence="2" key="1">
    <citation type="journal article" date="2019" name="Int. J. Syst. Evol. Microbiol.">
        <title>The Global Catalogue of Microorganisms (GCM) 10K type strain sequencing project: providing services to taxonomists for standard genome sequencing and annotation.</title>
        <authorList>
            <consortium name="The Broad Institute Genomics Platform"/>
            <consortium name="The Broad Institute Genome Sequencing Center for Infectious Disease"/>
            <person name="Wu L."/>
            <person name="Ma J."/>
        </authorList>
    </citation>
    <scope>NUCLEOTIDE SEQUENCE [LARGE SCALE GENOMIC DNA]</scope>
    <source>
        <strain evidence="2">KCTC 32255</strain>
    </source>
</reference>
<organism evidence="1 2">
    <name type="scientific">Haloechinothrix salitolerans</name>
    <dbReference type="NCBI Taxonomy" id="926830"/>
    <lineage>
        <taxon>Bacteria</taxon>
        <taxon>Bacillati</taxon>
        <taxon>Actinomycetota</taxon>
        <taxon>Actinomycetes</taxon>
        <taxon>Pseudonocardiales</taxon>
        <taxon>Pseudonocardiaceae</taxon>
        <taxon>Haloechinothrix</taxon>
    </lineage>
</organism>
<protein>
    <submittedName>
        <fullName evidence="1">Uncharacterized protein</fullName>
    </submittedName>
</protein>
<keyword evidence="2" id="KW-1185">Reference proteome</keyword>
<gene>
    <name evidence="1" type="ORF">ACFQGD_08715</name>
</gene>